<evidence type="ECO:0000259" key="6">
    <source>
        <dbReference type="PROSITE" id="PS51406"/>
    </source>
</evidence>
<protein>
    <recommendedName>
        <fullName evidence="6">Fibrinogen C-terminal domain-containing protein</fullName>
    </recommendedName>
</protein>
<dbReference type="EMBL" id="CALNXK010000008">
    <property type="protein sequence ID" value="CAH3040961.1"/>
    <property type="molecule type" value="Genomic_DNA"/>
</dbReference>
<keyword evidence="8" id="KW-1185">Reference proteome</keyword>
<name>A0ABN8N4N7_9CNID</name>
<evidence type="ECO:0000256" key="3">
    <source>
        <dbReference type="ARBA" id="ARBA00022837"/>
    </source>
</evidence>
<dbReference type="InterPro" id="IPR014716">
    <property type="entry name" value="Fibrinogen_a/b/g_C_1"/>
</dbReference>
<keyword evidence="5" id="KW-0732">Signal</keyword>
<evidence type="ECO:0000313" key="8">
    <source>
        <dbReference type="Proteomes" id="UP001159405"/>
    </source>
</evidence>
<evidence type="ECO:0000256" key="5">
    <source>
        <dbReference type="SAM" id="SignalP"/>
    </source>
</evidence>
<dbReference type="InterPro" id="IPR002181">
    <property type="entry name" value="Fibrinogen_a/b/g_C_dom"/>
</dbReference>
<dbReference type="InterPro" id="IPR036056">
    <property type="entry name" value="Fibrinogen-like_C"/>
</dbReference>
<feature type="chain" id="PRO_5046845383" description="Fibrinogen C-terminal domain-containing protein" evidence="5">
    <location>
        <begin position="20"/>
        <end position="277"/>
    </location>
</feature>
<dbReference type="NCBIfam" id="NF040941">
    <property type="entry name" value="GGGWT_bact"/>
    <property type="match status" value="1"/>
</dbReference>
<sequence>MHHLTMLVLIVSGIVLCMADPSYSNACDCHCAHTYYCASTDDCSKASYGSKANPGFSCKDINTNNGKQNGIYWIRLTDDEKPFPVYCDMAAGGWTMAFKAVSGVNKNVYSTYTSDQTSSEKVFAALEVTNRHFNHYKNRIVLKWQDIGPTEARVVLYKGGKVMKELKFDAKGSDKLNWFSLSRLTQSSWTDMKTQPNNFFSIRGDPGNGRHFFINSVYAGCPKDVGWIVITVPPDCDWEKRFRPGENVILYSKPSGLTNWNQYGNVEEADVLAVYLR</sequence>
<organism evidence="7 8">
    <name type="scientific">Porites lobata</name>
    <dbReference type="NCBI Taxonomy" id="104759"/>
    <lineage>
        <taxon>Eukaryota</taxon>
        <taxon>Metazoa</taxon>
        <taxon>Cnidaria</taxon>
        <taxon>Anthozoa</taxon>
        <taxon>Hexacorallia</taxon>
        <taxon>Scleractinia</taxon>
        <taxon>Fungiina</taxon>
        <taxon>Poritidae</taxon>
        <taxon>Porites</taxon>
    </lineage>
</organism>
<reference evidence="7 8" key="1">
    <citation type="submission" date="2022-05" db="EMBL/GenBank/DDBJ databases">
        <authorList>
            <consortium name="Genoscope - CEA"/>
            <person name="William W."/>
        </authorList>
    </citation>
    <scope>NUCLEOTIDE SEQUENCE [LARGE SCALE GENOMIC DNA]</scope>
</reference>
<feature type="signal peptide" evidence="5">
    <location>
        <begin position="1"/>
        <end position="19"/>
    </location>
</feature>
<comment type="caution">
    <text evidence="7">The sequence shown here is derived from an EMBL/GenBank/DDBJ whole genome shotgun (WGS) entry which is preliminary data.</text>
</comment>
<gene>
    <name evidence="7" type="ORF">PLOB_00045623</name>
</gene>
<keyword evidence="2" id="KW-0430">Lectin</keyword>
<keyword evidence="3" id="KW-0106">Calcium</keyword>
<dbReference type="PANTHER" id="PTHR16146">
    <property type="entry name" value="INTELECTIN"/>
    <property type="match status" value="1"/>
</dbReference>
<accession>A0ABN8N4N7</accession>
<dbReference type="PROSITE" id="PS51406">
    <property type="entry name" value="FIBRINOGEN_C_2"/>
    <property type="match status" value="1"/>
</dbReference>
<proteinExistence type="predicted"/>
<dbReference type="Pfam" id="PF00147">
    <property type="entry name" value="Fibrinogen_C"/>
    <property type="match status" value="1"/>
</dbReference>
<evidence type="ECO:0000256" key="4">
    <source>
        <dbReference type="ARBA" id="ARBA00023157"/>
    </source>
</evidence>
<evidence type="ECO:0000313" key="7">
    <source>
        <dbReference type="EMBL" id="CAH3040961.1"/>
    </source>
</evidence>
<dbReference type="SUPFAM" id="SSF56496">
    <property type="entry name" value="Fibrinogen C-terminal domain-like"/>
    <property type="match status" value="1"/>
</dbReference>
<evidence type="ECO:0000256" key="1">
    <source>
        <dbReference type="ARBA" id="ARBA00022723"/>
    </source>
</evidence>
<keyword evidence="4" id="KW-1015">Disulfide bond</keyword>
<keyword evidence="1" id="KW-0479">Metal-binding</keyword>
<evidence type="ECO:0000256" key="2">
    <source>
        <dbReference type="ARBA" id="ARBA00022734"/>
    </source>
</evidence>
<feature type="domain" description="Fibrinogen C-terminal" evidence="6">
    <location>
        <begin position="49"/>
        <end position="95"/>
    </location>
</feature>
<dbReference type="PANTHER" id="PTHR16146:SF46">
    <property type="entry name" value="INTELECTIN-1A-RELATED"/>
    <property type="match status" value="1"/>
</dbReference>
<dbReference type="Gene3D" id="3.90.215.10">
    <property type="entry name" value="Gamma Fibrinogen, chain A, domain 1"/>
    <property type="match status" value="1"/>
</dbReference>
<dbReference type="Proteomes" id="UP001159405">
    <property type="component" value="Unassembled WGS sequence"/>
</dbReference>